<accession>A0AAD5PNN5</accession>
<dbReference type="AlphaFoldDB" id="A0AAD5PNN5"/>
<dbReference type="EMBL" id="WJBH02000008">
    <property type="protein sequence ID" value="KAI9554206.1"/>
    <property type="molecule type" value="Genomic_DNA"/>
</dbReference>
<organism evidence="1 2">
    <name type="scientific">Daphnia sinensis</name>
    <dbReference type="NCBI Taxonomy" id="1820382"/>
    <lineage>
        <taxon>Eukaryota</taxon>
        <taxon>Metazoa</taxon>
        <taxon>Ecdysozoa</taxon>
        <taxon>Arthropoda</taxon>
        <taxon>Crustacea</taxon>
        <taxon>Branchiopoda</taxon>
        <taxon>Diplostraca</taxon>
        <taxon>Cladocera</taxon>
        <taxon>Anomopoda</taxon>
        <taxon>Daphniidae</taxon>
        <taxon>Daphnia</taxon>
        <taxon>Daphnia similis group</taxon>
    </lineage>
</organism>
<gene>
    <name evidence="1" type="ORF">GHT06_019478</name>
</gene>
<keyword evidence="2" id="KW-1185">Reference proteome</keyword>
<proteinExistence type="predicted"/>
<sequence length="85" mass="9753">MKKSHLWLVSVWVTNRKTSYRYAVRLVGSNITISNQDDGREKRRKIWSVRKSSHGDVFLFKKNDLLACIALAPPSLSFFPSTAID</sequence>
<comment type="caution">
    <text evidence="1">The sequence shown here is derived from an EMBL/GenBank/DDBJ whole genome shotgun (WGS) entry which is preliminary data.</text>
</comment>
<reference evidence="1 2" key="1">
    <citation type="submission" date="2022-05" db="EMBL/GenBank/DDBJ databases">
        <title>A multi-omics perspective on studying reproductive biology in Daphnia sinensis.</title>
        <authorList>
            <person name="Jia J."/>
        </authorList>
    </citation>
    <scope>NUCLEOTIDE SEQUENCE [LARGE SCALE GENOMIC DNA]</scope>
    <source>
        <strain evidence="1 2">WSL</strain>
    </source>
</reference>
<evidence type="ECO:0000313" key="2">
    <source>
        <dbReference type="Proteomes" id="UP000820818"/>
    </source>
</evidence>
<evidence type="ECO:0000313" key="1">
    <source>
        <dbReference type="EMBL" id="KAI9554206.1"/>
    </source>
</evidence>
<dbReference type="Proteomes" id="UP000820818">
    <property type="component" value="Linkage Group LG8"/>
</dbReference>
<protein>
    <submittedName>
        <fullName evidence="1">Uncharacterized protein</fullName>
    </submittedName>
</protein>
<name>A0AAD5PNN5_9CRUS</name>